<dbReference type="InterPro" id="IPR003594">
    <property type="entry name" value="HATPase_dom"/>
</dbReference>
<dbReference type="RefSeq" id="WP_110469642.1">
    <property type="nucleotide sequence ID" value="NZ_QJSP01000006.1"/>
</dbReference>
<dbReference type="AlphaFoldDB" id="A0A318RKQ5"/>
<dbReference type="PANTHER" id="PTHR35526">
    <property type="entry name" value="ANTI-SIGMA-F FACTOR RSBW-RELATED"/>
    <property type="match status" value="1"/>
</dbReference>
<dbReference type="PANTHER" id="PTHR35526:SF3">
    <property type="entry name" value="ANTI-SIGMA-F FACTOR RSBW"/>
    <property type="match status" value="1"/>
</dbReference>
<dbReference type="InterPro" id="IPR036890">
    <property type="entry name" value="HATPase_C_sf"/>
</dbReference>
<comment type="caution">
    <text evidence="3">The sequence shown here is derived from an EMBL/GenBank/DDBJ whole genome shotgun (WGS) entry which is preliminary data.</text>
</comment>
<dbReference type="Proteomes" id="UP000247591">
    <property type="component" value="Unassembled WGS sequence"/>
</dbReference>
<feature type="domain" description="Histidine kinase/HSP90-like ATPase" evidence="2">
    <location>
        <begin position="5"/>
        <end position="122"/>
    </location>
</feature>
<dbReference type="InterPro" id="IPR050267">
    <property type="entry name" value="Anti-sigma-factor_SerPK"/>
</dbReference>
<dbReference type="Pfam" id="PF13581">
    <property type="entry name" value="HATPase_c_2"/>
    <property type="match status" value="1"/>
</dbReference>
<sequence>MSTTAATPAAISGLRIEFSTWIAGVLNTTEGRRADITLAVYEAMANATEHAYPRDRPGEVLVRARYLRRTRTLRVLVRDRGRWWHHAKPLTGRGHGLSLIRGLCDRAVITSPAAGTTVDLNWTLIPAGVVGQST</sequence>
<dbReference type="GO" id="GO:0004674">
    <property type="term" value="F:protein serine/threonine kinase activity"/>
    <property type="evidence" value="ECO:0007669"/>
    <property type="project" value="UniProtKB-KW"/>
</dbReference>
<evidence type="ECO:0000313" key="4">
    <source>
        <dbReference type="Proteomes" id="UP000247591"/>
    </source>
</evidence>
<reference evidence="3 4" key="1">
    <citation type="submission" date="2018-06" db="EMBL/GenBank/DDBJ databases">
        <title>Genomic Encyclopedia of Type Strains, Phase IV (KMG-IV): sequencing the most valuable type-strain genomes for metagenomic binning, comparative biology and taxonomic classification.</title>
        <authorList>
            <person name="Goeker M."/>
        </authorList>
    </citation>
    <scope>NUCLEOTIDE SEQUENCE [LARGE SCALE GENOMIC DNA]</scope>
    <source>
        <strain evidence="3 4">DSM 45521</strain>
    </source>
</reference>
<name>A0A318RKQ5_WILLI</name>
<accession>A0A318RKQ5</accession>
<dbReference type="Gene3D" id="3.30.565.10">
    <property type="entry name" value="Histidine kinase-like ATPase, C-terminal domain"/>
    <property type="match status" value="1"/>
</dbReference>
<dbReference type="EMBL" id="QJSP01000006">
    <property type="protein sequence ID" value="PYE17380.1"/>
    <property type="molecule type" value="Genomic_DNA"/>
</dbReference>
<keyword evidence="1" id="KW-0723">Serine/threonine-protein kinase</keyword>
<keyword evidence="4" id="KW-1185">Reference proteome</keyword>
<dbReference type="OrthoDB" id="5184914at2"/>
<dbReference type="CDD" id="cd16936">
    <property type="entry name" value="HATPase_RsbW-like"/>
    <property type="match status" value="1"/>
</dbReference>
<keyword evidence="3" id="KW-0418">Kinase</keyword>
<organism evidence="3 4">
    <name type="scientific">Williamsia limnetica</name>
    <dbReference type="NCBI Taxonomy" id="882452"/>
    <lineage>
        <taxon>Bacteria</taxon>
        <taxon>Bacillati</taxon>
        <taxon>Actinomycetota</taxon>
        <taxon>Actinomycetes</taxon>
        <taxon>Mycobacteriales</taxon>
        <taxon>Nocardiaceae</taxon>
        <taxon>Williamsia</taxon>
    </lineage>
</organism>
<gene>
    <name evidence="3" type="ORF">DFR67_10683</name>
</gene>
<proteinExistence type="predicted"/>
<evidence type="ECO:0000259" key="2">
    <source>
        <dbReference type="Pfam" id="PF13581"/>
    </source>
</evidence>
<protein>
    <submittedName>
        <fullName evidence="3">Serine/threonine-protein kinase RsbW</fullName>
    </submittedName>
</protein>
<evidence type="ECO:0000313" key="3">
    <source>
        <dbReference type="EMBL" id="PYE17380.1"/>
    </source>
</evidence>
<keyword evidence="3" id="KW-0808">Transferase</keyword>
<evidence type="ECO:0000256" key="1">
    <source>
        <dbReference type="ARBA" id="ARBA00022527"/>
    </source>
</evidence>
<dbReference type="SUPFAM" id="SSF55874">
    <property type="entry name" value="ATPase domain of HSP90 chaperone/DNA topoisomerase II/histidine kinase"/>
    <property type="match status" value="1"/>
</dbReference>